<dbReference type="EMBL" id="CP097332">
    <property type="protein sequence ID" value="UQX87885.1"/>
    <property type="molecule type" value="Genomic_DNA"/>
</dbReference>
<evidence type="ECO:0000313" key="2">
    <source>
        <dbReference type="EMBL" id="UQX87885.1"/>
    </source>
</evidence>
<keyword evidence="1" id="KW-1133">Transmembrane helix</keyword>
<organism evidence="2 3">
    <name type="scientific">Jatrophihabitans telluris</name>
    <dbReference type="NCBI Taxonomy" id="2038343"/>
    <lineage>
        <taxon>Bacteria</taxon>
        <taxon>Bacillati</taxon>
        <taxon>Actinomycetota</taxon>
        <taxon>Actinomycetes</taxon>
        <taxon>Jatrophihabitantales</taxon>
        <taxon>Jatrophihabitantaceae</taxon>
        <taxon>Jatrophihabitans</taxon>
    </lineage>
</organism>
<evidence type="ECO:0000256" key="1">
    <source>
        <dbReference type="SAM" id="Phobius"/>
    </source>
</evidence>
<dbReference type="RefSeq" id="WP_249770851.1">
    <property type="nucleotide sequence ID" value="NZ_CP097332.1"/>
</dbReference>
<keyword evidence="3" id="KW-1185">Reference proteome</keyword>
<feature type="transmembrane region" description="Helical" evidence="1">
    <location>
        <begin position="66"/>
        <end position="89"/>
    </location>
</feature>
<accession>A0ABY4QY90</accession>
<keyword evidence="1" id="KW-0812">Transmembrane</keyword>
<protein>
    <submittedName>
        <fullName evidence="2">Uncharacterized protein</fullName>
    </submittedName>
</protein>
<evidence type="ECO:0000313" key="3">
    <source>
        <dbReference type="Proteomes" id="UP001056336"/>
    </source>
</evidence>
<reference evidence="2" key="1">
    <citation type="journal article" date="2018" name="Int. J. Syst. Evol. Microbiol.">
        <title>Jatrophihabitans telluris sp. nov., isolated from sediment soil of lava forest wetlands and the emended description of the genus Jatrophihabitans.</title>
        <authorList>
            <person name="Lee K.C."/>
            <person name="Suh M.K."/>
            <person name="Eom M.K."/>
            <person name="Kim K.K."/>
            <person name="Kim J.S."/>
            <person name="Kim D.S."/>
            <person name="Ko S.H."/>
            <person name="Shin Y.K."/>
            <person name="Lee J.S."/>
        </authorList>
    </citation>
    <scope>NUCLEOTIDE SEQUENCE</scope>
    <source>
        <strain evidence="2">N237</strain>
    </source>
</reference>
<dbReference type="Proteomes" id="UP001056336">
    <property type="component" value="Chromosome"/>
</dbReference>
<feature type="transmembrane region" description="Helical" evidence="1">
    <location>
        <begin position="12"/>
        <end position="30"/>
    </location>
</feature>
<proteinExistence type="predicted"/>
<name>A0ABY4QY90_9ACTN</name>
<keyword evidence="1" id="KW-0472">Membrane</keyword>
<sequence>MTLARRVGRPDRLDLGFCLAGVVGIALILLNTSAVATGLLIFVIAVAVPGYAATMASPIVDPLARIAVIAAAGLAVQAIVAVALVWAHAWHPRPVAIVVLALSCVAVLVPRPSFGAQAVEPA</sequence>
<reference evidence="2" key="2">
    <citation type="submission" date="2022-05" db="EMBL/GenBank/DDBJ databases">
        <authorList>
            <person name="Kim J.-S."/>
            <person name="Lee K."/>
            <person name="Suh M."/>
            <person name="Eom M."/>
            <person name="Kim J.-S."/>
            <person name="Kim D.-S."/>
            <person name="Ko S.-H."/>
            <person name="Shin Y."/>
            <person name="Lee J.-S."/>
        </authorList>
    </citation>
    <scope>NUCLEOTIDE SEQUENCE</scope>
    <source>
        <strain evidence="2">N237</strain>
    </source>
</reference>
<feature type="transmembrane region" description="Helical" evidence="1">
    <location>
        <begin position="95"/>
        <end position="114"/>
    </location>
</feature>
<gene>
    <name evidence="2" type="ORF">M6D93_16485</name>
</gene>